<proteinExistence type="predicted"/>
<dbReference type="Proteomes" id="UP000016200">
    <property type="component" value="Unassembled WGS sequence"/>
</dbReference>
<protein>
    <submittedName>
        <fullName evidence="1">Uncharacterized protein</fullName>
    </submittedName>
</protein>
<organism evidence="1 2">
    <name type="scientific">Chlamydia ibidis</name>
    <dbReference type="NCBI Taxonomy" id="1405396"/>
    <lineage>
        <taxon>Bacteria</taxon>
        <taxon>Pseudomonadati</taxon>
        <taxon>Chlamydiota</taxon>
        <taxon>Chlamydiia</taxon>
        <taxon>Chlamydiales</taxon>
        <taxon>Chlamydiaceae</taxon>
        <taxon>Chlamydia/Chlamydophila group</taxon>
        <taxon>Chlamydia</taxon>
    </lineage>
</organism>
<feature type="non-terminal residue" evidence="1">
    <location>
        <position position="13"/>
    </location>
</feature>
<evidence type="ECO:0000313" key="1">
    <source>
        <dbReference type="EMBL" id="EPP35766.1"/>
    </source>
</evidence>
<accession>S7KHZ6</accession>
<sequence>MERGGEGRGGRPG</sequence>
<gene>
    <name evidence="1" type="ORF">CP10139811_1489A</name>
</gene>
<reference evidence="1 2" key="1">
    <citation type="submission" date="2013-04" db="EMBL/GenBank/DDBJ databases">
        <title>Genome sequence of Chlamydia psittaci 10-1398/11.</title>
        <authorList>
            <person name="Huot-Creasy H."/>
            <person name="McCracken C.L."/>
            <person name="Humphries M."/>
            <person name="Sachse K."/>
            <person name="Laroucau K."/>
            <person name="Bavoil P."/>
            <person name="Myers G.S."/>
        </authorList>
    </citation>
    <scope>NUCLEOTIDE SEQUENCE [LARGE SCALE GENOMIC DNA]</scope>
    <source>
        <strain evidence="1 2">10_1398_11</strain>
    </source>
</reference>
<name>S7KHZ6_9CHLA</name>
<evidence type="ECO:0000313" key="2">
    <source>
        <dbReference type="Proteomes" id="UP000016200"/>
    </source>
</evidence>
<dbReference type="EMBL" id="ATNB01000007">
    <property type="protein sequence ID" value="EPP35766.1"/>
    <property type="molecule type" value="Genomic_DNA"/>
</dbReference>
<dbReference type="HOGENOM" id="CLU_3435905_0_0_0"/>
<comment type="caution">
    <text evidence="1">The sequence shown here is derived from an EMBL/GenBank/DDBJ whole genome shotgun (WGS) entry which is preliminary data.</text>
</comment>